<dbReference type="Proteomes" id="UP000642748">
    <property type="component" value="Unassembled WGS sequence"/>
</dbReference>
<accession>A0A8J3R2U6</accession>
<dbReference type="AlphaFoldDB" id="A0A8J3R2U6"/>
<dbReference type="RefSeq" id="WP_203924631.1">
    <property type="nucleotide sequence ID" value="NZ_BONZ01000120.1"/>
</dbReference>
<keyword evidence="4" id="KW-1185">Reference proteome</keyword>
<sequence>MPTFPLRRTILALAVAVVLVGAAAGFAWYRADQASGQAEARRAAQLAATPAAQAIFSYDYRTFDQGVTKAKAFVTGSFAKEYAQTTASLKSTATKEQAVVQAKVSSTGVIDASGDKVELLVYLDQYRTNTNVSGEKVDQNRVVLTMARVGGTWKVSGASAI</sequence>
<evidence type="ECO:0000256" key="1">
    <source>
        <dbReference type="ARBA" id="ARBA00004370"/>
    </source>
</evidence>
<evidence type="ECO:0000256" key="2">
    <source>
        <dbReference type="ARBA" id="ARBA00023136"/>
    </source>
</evidence>
<name>A0A8J3R2U6_9ACTN</name>
<proteinExistence type="predicted"/>
<dbReference type="PANTHER" id="PTHR37042:SF4">
    <property type="entry name" value="OUTER MEMBRANE PROTEIN RV1973"/>
    <property type="match status" value="1"/>
</dbReference>
<gene>
    <name evidence="3" type="ORF">Raf01_94130</name>
</gene>
<evidence type="ECO:0000313" key="4">
    <source>
        <dbReference type="Proteomes" id="UP000642748"/>
    </source>
</evidence>
<evidence type="ECO:0000313" key="3">
    <source>
        <dbReference type="EMBL" id="GIH21241.1"/>
    </source>
</evidence>
<evidence type="ECO:0008006" key="5">
    <source>
        <dbReference type="Google" id="ProtNLM"/>
    </source>
</evidence>
<dbReference type="GO" id="GO:0016020">
    <property type="term" value="C:membrane"/>
    <property type="evidence" value="ECO:0007669"/>
    <property type="project" value="UniProtKB-SubCell"/>
</dbReference>
<comment type="caution">
    <text evidence="3">The sequence shown here is derived from an EMBL/GenBank/DDBJ whole genome shotgun (WGS) entry which is preliminary data.</text>
</comment>
<dbReference type="PANTHER" id="PTHR37042">
    <property type="entry name" value="OUTER MEMBRANE PROTEIN RV1973"/>
    <property type="match status" value="1"/>
</dbReference>
<comment type="subcellular location">
    <subcellularLocation>
        <location evidence="1">Membrane</location>
    </subcellularLocation>
</comment>
<organism evidence="3 4">
    <name type="scientific">Rugosimonospora africana</name>
    <dbReference type="NCBI Taxonomy" id="556532"/>
    <lineage>
        <taxon>Bacteria</taxon>
        <taxon>Bacillati</taxon>
        <taxon>Actinomycetota</taxon>
        <taxon>Actinomycetes</taxon>
        <taxon>Micromonosporales</taxon>
        <taxon>Micromonosporaceae</taxon>
        <taxon>Rugosimonospora</taxon>
    </lineage>
</organism>
<dbReference type="EMBL" id="BONZ01000120">
    <property type="protein sequence ID" value="GIH21241.1"/>
    <property type="molecule type" value="Genomic_DNA"/>
</dbReference>
<keyword evidence="2" id="KW-0472">Membrane</keyword>
<protein>
    <recommendedName>
        <fullName evidence="5">Mce-associated membrane protein</fullName>
    </recommendedName>
</protein>
<reference evidence="3" key="1">
    <citation type="submission" date="2021-01" db="EMBL/GenBank/DDBJ databases">
        <title>Whole genome shotgun sequence of Rugosimonospora africana NBRC 104875.</title>
        <authorList>
            <person name="Komaki H."/>
            <person name="Tamura T."/>
        </authorList>
    </citation>
    <scope>NUCLEOTIDE SEQUENCE</scope>
    <source>
        <strain evidence="3">NBRC 104875</strain>
    </source>
</reference>